<dbReference type="PATRIC" id="fig|1276227.3.peg.154"/>
<dbReference type="GO" id="GO:0004519">
    <property type="term" value="F:endonuclease activity"/>
    <property type="evidence" value="ECO:0007669"/>
    <property type="project" value="UniProtKB-KW"/>
</dbReference>
<keyword evidence="3" id="KW-1185">Reference proteome</keyword>
<dbReference type="InterPro" id="IPR010902">
    <property type="entry name" value="NUMOD4"/>
</dbReference>
<reference evidence="2 3" key="1">
    <citation type="journal article" date="2013" name="Genome Biol. Evol.">
        <title>Complete genomes of two dipteran-associated spiroplasmas provided insights into the origin, dynamics, and impacts of viral invasion in spiroplasma.</title>
        <authorList>
            <person name="Ku C."/>
            <person name="Lo W.S."/>
            <person name="Chen L.L."/>
            <person name="Kuo C.H."/>
        </authorList>
    </citation>
    <scope>NUCLEOTIDE SEQUENCE [LARGE SCALE GENOMIC DNA]</scope>
    <source>
        <strain evidence="2 3">DF-1</strain>
    </source>
</reference>
<proteinExistence type="predicted"/>
<dbReference type="Gene3D" id="3.90.75.20">
    <property type="match status" value="1"/>
</dbReference>
<dbReference type="AlphaFoldDB" id="R4UA38"/>
<dbReference type="OrthoDB" id="388551at2"/>
<dbReference type="Proteomes" id="UP000013964">
    <property type="component" value="Chromosome"/>
</dbReference>
<dbReference type="EMBL" id="CP005077">
    <property type="protein sequence ID" value="AGM24739.1"/>
    <property type="molecule type" value="Genomic_DNA"/>
</dbReference>
<dbReference type="STRING" id="1276227.SCHRY_v1c01540"/>
<dbReference type="KEGG" id="scr:SCHRY_v1c01540"/>
<dbReference type="InterPro" id="IPR003615">
    <property type="entry name" value="HNH_nuc"/>
</dbReference>
<protein>
    <submittedName>
        <fullName evidence="2">Endonuclease</fullName>
    </submittedName>
</protein>
<organism evidence="2 3">
    <name type="scientific">Spiroplasma chrysopicola DF-1</name>
    <dbReference type="NCBI Taxonomy" id="1276227"/>
    <lineage>
        <taxon>Bacteria</taxon>
        <taxon>Bacillati</taxon>
        <taxon>Mycoplasmatota</taxon>
        <taxon>Mollicutes</taxon>
        <taxon>Entomoplasmatales</taxon>
        <taxon>Spiroplasmataceae</taxon>
        <taxon>Spiroplasma</taxon>
    </lineage>
</organism>
<dbReference type="SUPFAM" id="SSF54060">
    <property type="entry name" value="His-Me finger endonucleases"/>
    <property type="match status" value="1"/>
</dbReference>
<sequence>MSNKKEHEEVWKTHPEFPYYEFSSLGQVRNKITKEVKELKRPKNSNYYVLRRKDEGKIKTKFLHKIMVELFIGPVPPNMTIDHINGNPRDNRVANLEIVTKKENTRRQIKMWSHPHSFYNRDLVAAHSEKRWVYNGKIYNWIEILKLLHAQGIIYYQVKWESGKNGRIGRLPNGEFIQRVKNIEKWQDENLDEF</sequence>
<dbReference type="SMART" id="SM00507">
    <property type="entry name" value="HNHc"/>
    <property type="match status" value="1"/>
</dbReference>
<dbReference type="HOGENOM" id="CLU_1401687_0_0_14"/>
<keyword evidence="2" id="KW-0378">Hydrolase</keyword>
<evidence type="ECO:0000313" key="3">
    <source>
        <dbReference type="Proteomes" id="UP000013964"/>
    </source>
</evidence>
<evidence type="ECO:0000259" key="1">
    <source>
        <dbReference type="SMART" id="SM00507"/>
    </source>
</evidence>
<dbReference type="Pfam" id="PF07463">
    <property type="entry name" value="NUMOD4"/>
    <property type="match status" value="1"/>
</dbReference>
<gene>
    <name evidence="2" type="ORF">SCHRY_v1c01540</name>
</gene>
<evidence type="ECO:0000313" key="2">
    <source>
        <dbReference type="EMBL" id="AGM24739.1"/>
    </source>
</evidence>
<feature type="domain" description="HNH nuclease" evidence="1">
    <location>
        <begin position="57"/>
        <end position="105"/>
    </location>
</feature>
<keyword evidence="2" id="KW-0255">Endonuclease</keyword>
<dbReference type="GO" id="GO:0016788">
    <property type="term" value="F:hydrolase activity, acting on ester bonds"/>
    <property type="evidence" value="ECO:0007669"/>
    <property type="project" value="InterPro"/>
</dbReference>
<dbReference type="InterPro" id="IPR044925">
    <property type="entry name" value="His-Me_finger_sf"/>
</dbReference>
<name>R4UA38_9MOLU</name>
<dbReference type="Pfam" id="PF13392">
    <property type="entry name" value="HNH_3"/>
    <property type="match status" value="1"/>
</dbReference>
<dbReference type="RefSeq" id="WP_016338565.1">
    <property type="nucleotide sequence ID" value="NC_021280.1"/>
</dbReference>
<keyword evidence="2" id="KW-0540">Nuclease</keyword>
<accession>R4UA38</accession>